<sequence>MKSSYPDISGILSAKAQRRQTLAALSWEEKVAIVEQLQQLLPRGMWKDRAADKRNDRSRARRPTA</sequence>
<feature type="region of interest" description="Disordered" evidence="1">
    <location>
        <begin position="44"/>
        <end position="65"/>
    </location>
</feature>
<comment type="caution">
    <text evidence="2">The sequence shown here is derived from an EMBL/GenBank/DDBJ whole genome shotgun (WGS) entry which is preliminary data.</text>
</comment>
<proteinExistence type="predicted"/>
<name>A0A8J6NQ61_9BACT</name>
<reference evidence="2 3" key="1">
    <citation type="submission" date="2020-08" db="EMBL/GenBank/DDBJ databases">
        <title>Bridging the membrane lipid divide: bacteria of the FCB group superphylum have the potential to synthesize archaeal ether lipids.</title>
        <authorList>
            <person name="Villanueva L."/>
            <person name="Von Meijenfeldt F.A.B."/>
            <person name="Westbye A.B."/>
            <person name="Yadav S."/>
            <person name="Hopmans E.C."/>
            <person name="Dutilh B.E."/>
            <person name="Sinninghe Damste J.S."/>
        </authorList>
    </citation>
    <scope>NUCLEOTIDE SEQUENCE [LARGE SCALE GENOMIC DNA]</scope>
    <source>
        <strain evidence="2">NIOZ-UU30</strain>
    </source>
</reference>
<evidence type="ECO:0000313" key="2">
    <source>
        <dbReference type="EMBL" id="MBC8359877.1"/>
    </source>
</evidence>
<evidence type="ECO:0000313" key="3">
    <source>
        <dbReference type="Proteomes" id="UP000603434"/>
    </source>
</evidence>
<dbReference type="AlphaFoldDB" id="A0A8J6NQ61"/>
<protein>
    <submittedName>
        <fullName evidence="2">Uncharacterized protein</fullName>
    </submittedName>
</protein>
<evidence type="ECO:0000256" key="1">
    <source>
        <dbReference type="SAM" id="MobiDB-lite"/>
    </source>
</evidence>
<gene>
    <name evidence="2" type="ORF">H8E23_00575</name>
</gene>
<accession>A0A8J6NQ61</accession>
<dbReference type="Proteomes" id="UP000603434">
    <property type="component" value="Unassembled WGS sequence"/>
</dbReference>
<feature type="compositionally biased region" description="Basic and acidic residues" evidence="1">
    <location>
        <begin position="45"/>
        <end position="58"/>
    </location>
</feature>
<organism evidence="2 3">
    <name type="scientific">Candidatus Desulfatibia profunda</name>
    <dbReference type="NCBI Taxonomy" id="2841695"/>
    <lineage>
        <taxon>Bacteria</taxon>
        <taxon>Pseudomonadati</taxon>
        <taxon>Thermodesulfobacteriota</taxon>
        <taxon>Desulfobacteria</taxon>
        <taxon>Desulfobacterales</taxon>
        <taxon>Desulfobacterales incertae sedis</taxon>
        <taxon>Candidatus Desulfatibia</taxon>
    </lineage>
</organism>
<dbReference type="EMBL" id="JACNJH010000030">
    <property type="protein sequence ID" value="MBC8359877.1"/>
    <property type="molecule type" value="Genomic_DNA"/>
</dbReference>